<dbReference type="Pfam" id="PF14524">
    <property type="entry name" value="Wzt_C"/>
    <property type="match status" value="1"/>
</dbReference>
<accession>A0A368K1S0</accession>
<keyword evidence="2" id="KW-0813">Transport</keyword>
<evidence type="ECO:0000259" key="5">
    <source>
        <dbReference type="PROSITE" id="PS50893"/>
    </source>
</evidence>
<dbReference type="GO" id="GO:0016887">
    <property type="term" value="F:ATP hydrolysis activity"/>
    <property type="evidence" value="ECO:0007669"/>
    <property type="project" value="InterPro"/>
</dbReference>
<feature type="domain" description="ABC transporter" evidence="5">
    <location>
        <begin position="22"/>
        <end position="245"/>
    </location>
</feature>
<evidence type="ECO:0000256" key="1">
    <source>
        <dbReference type="ARBA" id="ARBA00005417"/>
    </source>
</evidence>
<dbReference type="EMBL" id="QOZG01000005">
    <property type="protein sequence ID" value="RCS23329.1"/>
    <property type="molecule type" value="Genomic_DNA"/>
</dbReference>
<dbReference type="CDD" id="cd03220">
    <property type="entry name" value="ABC_KpsT_Wzt"/>
    <property type="match status" value="1"/>
</dbReference>
<sequence length="411" mass="45510">MSVVLDISHVSKCYAAYRSNLQRFANWFGASIAPESEFWANRDISFQVKQGEALALIGQNGAGKSTLLKIITGTVRPTSGSVTVAGRISAILELGLGFNSEFTGRQNIYQAGGLMGFSQAELTELMPAIEDFAEIGEFFDQPTRVYSSGMQARLAFALATAKRPDVLIVDEVLSVGDSYFQHKSFDRIRQFKQEGTSIILVTHSLGDVRALCDRVILLDKGTVMKDGAPDEVVDYYNAMIAERENAKMTVEQKRNQNGWLNTRSGSFEVVIDSIMLLDAKTLDPVNTARVGQQLLLKLVAHSNQDIPRLVLGYMLRDRAGHVMWGTNTWHTKQVIENVTAGEKIEYDLPFTCTLGPGSYAFSPTLVSSDTHLENNYEWQDNALVFDVVNVDGTFFIGSSWLDAKFMISRQG</sequence>
<comment type="caution">
    <text evidence="6">The sequence shown here is derived from an EMBL/GenBank/DDBJ whole genome shotgun (WGS) entry which is preliminary data.</text>
</comment>
<dbReference type="InterPro" id="IPR029439">
    <property type="entry name" value="Wzt_C"/>
</dbReference>
<comment type="similarity">
    <text evidence="1">Belongs to the ABC transporter superfamily.</text>
</comment>
<name>A0A368K1S0_9HYPH</name>
<evidence type="ECO:0000313" key="6">
    <source>
        <dbReference type="EMBL" id="RCS23329.1"/>
    </source>
</evidence>
<keyword evidence="3" id="KW-0547">Nucleotide-binding</keyword>
<evidence type="ECO:0000256" key="4">
    <source>
        <dbReference type="ARBA" id="ARBA00022840"/>
    </source>
</evidence>
<organism evidence="6 7">
    <name type="scientific">Phyllobacterium salinisoli</name>
    <dbReference type="NCBI Taxonomy" id="1899321"/>
    <lineage>
        <taxon>Bacteria</taxon>
        <taxon>Pseudomonadati</taxon>
        <taxon>Pseudomonadota</taxon>
        <taxon>Alphaproteobacteria</taxon>
        <taxon>Hyphomicrobiales</taxon>
        <taxon>Phyllobacteriaceae</taxon>
        <taxon>Phyllobacterium</taxon>
    </lineage>
</organism>
<dbReference type="InterPro" id="IPR017871">
    <property type="entry name" value="ABC_transporter-like_CS"/>
</dbReference>
<evidence type="ECO:0000256" key="3">
    <source>
        <dbReference type="ARBA" id="ARBA00022741"/>
    </source>
</evidence>
<reference evidence="6 7" key="1">
    <citation type="submission" date="2018-07" db="EMBL/GenBank/DDBJ databases">
        <title>The draft genome of Phyllobacterium salinisoli.</title>
        <authorList>
            <person name="Liu L."/>
            <person name="Li L."/>
            <person name="Zhang X."/>
            <person name="Liang L."/>
        </authorList>
    </citation>
    <scope>NUCLEOTIDE SEQUENCE [LARGE SCALE GENOMIC DNA]</scope>
    <source>
        <strain evidence="6 7">LLAN61</strain>
    </source>
</reference>
<dbReference type="InterPro" id="IPR003439">
    <property type="entry name" value="ABC_transporter-like_ATP-bd"/>
</dbReference>
<dbReference type="RefSeq" id="WP_114440944.1">
    <property type="nucleotide sequence ID" value="NZ_QOZG01000005.1"/>
</dbReference>
<dbReference type="PANTHER" id="PTHR46743">
    <property type="entry name" value="TEICHOIC ACIDS EXPORT ATP-BINDING PROTEIN TAGH"/>
    <property type="match status" value="1"/>
</dbReference>
<protein>
    <submittedName>
        <fullName evidence="6">ABC transporter ATP-binding protein</fullName>
    </submittedName>
</protein>
<dbReference type="PROSITE" id="PS50893">
    <property type="entry name" value="ABC_TRANSPORTER_2"/>
    <property type="match status" value="1"/>
</dbReference>
<dbReference type="AlphaFoldDB" id="A0A368K1S0"/>
<keyword evidence="4 6" id="KW-0067">ATP-binding</keyword>
<dbReference type="InterPro" id="IPR015860">
    <property type="entry name" value="ABC_transpr_TagH-like"/>
</dbReference>
<dbReference type="GO" id="GO:0140359">
    <property type="term" value="F:ABC-type transporter activity"/>
    <property type="evidence" value="ECO:0007669"/>
    <property type="project" value="InterPro"/>
</dbReference>
<evidence type="ECO:0000313" key="7">
    <source>
        <dbReference type="Proteomes" id="UP000253420"/>
    </source>
</evidence>
<dbReference type="GO" id="GO:0005524">
    <property type="term" value="F:ATP binding"/>
    <property type="evidence" value="ECO:0007669"/>
    <property type="project" value="UniProtKB-KW"/>
</dbReference>
<dbReference type="PROSITE" id="PS00211">
    <property type="entry name" value="ABC_TRANSPORTER_1"/>
    <property type="match status" value="1"/>
</dbReference>
<dbReference type="Gene3D" id="3.40.50.300">
    <property type="entry name" value="P-loop containing nucleotide triphosphate hydrolases"/>
    <property type="match status" value="1"/>
</dbReference>
<dbReference type="InterPro" id="IPR003593">
    <property type="entry name" value="AAA+_ATPase"/>
</dbReference>
<dbReference type="Gene3D" id="2.70.50.60">
    <property type="entry name" value="abc- transporter (atp binding component) like domain"/>
    <property type="match status" value="1"/>
</dbReference>
<dbReference type="InterPro" id="IPR050683">
    <property type="entry name" value="Bact_Polysacc_Export_ATP-bd"/>
</dbReference>
<dbReference type="GO" id="GO:0016020">
    <property type="term" value="C:membrane"/>
    <property type="evidence" value="ECO:0007669"/>
    <property type="project" value="InterPro"/>
</dbReference>
<dbReference type="InterPro" id="IPR027417">
    <property type="entry name" value="P-loop_NTPase"/>
</dbReference>
<evidence type="ECO:0000256" key="2">
    <source>
        <dbReference type="ARBA" id="ARBA00022448"/>
    </source>
</evidence>
<dbReference type="CDD" id="cd10147">
    <property type="entry name" value="Wzt_C-like"/>
    <property type="match status" value="1"/>
</dbReference>
<dbReference type="PANTHER" id="PTHR46743:SF2">
    <property type="entry name" value="TEICHOIC ACIDS EXPORT ATP-BINDING PROTEIN TAGH"/>
    <property type="match status" value="1"/>
</dbReference>
<dbReference type="SUPFAM" id="SSF52540">
    <property type="entry name" value="P-loop containing nucleoside triphosphate hydrolases"/>
    <property type="match status" value="1"/>
</dbReference>
<dbReference type="SMART" id="SM00382">
    <property type="entry name" value="AAA"/>
    <property type="match status" value="1"/>
</dbReference>
<dbReference type="Proteomes" id="UP000253420">
    <property type="component" value="Unassembled WGS sequence"/>
</dbReference>
<gene>
    <name evidence="6" type="ORF">DUT91_13640</name>
</gene>
<proteinExistence type="inferred from homology"/>
<keyword evidence="7" id="KW-1185">Reference proteome</keyword>
<dbReference type="Pfam" id="PF00005">
    <property type="entry name" value="ABC_tran"/>
    <property type="match status" value="1"/>
</dbReference>
<dbReference type="OrthoDB" id="9778870at2"/>